<dbReference type="InterPro" id="IPR036503">
    <property type="entry name" value="Ald_Fedxn_OxRdtase_N_sf"/>
</dbReference>
<keyword evidence="4" id="KW-0479">Metal-binding</keyword>
<comment type="cofactor">
    <cofactor evidence="8">
        <name>tungstopterin</name>
        <dbReference type="ChEBI" id="CHEBI:30402"/>
    </cofactor>
</comment>
<organism evidence="10">
    <name type="scientific">Caldiarchaeum subterraneum</name>
    <dbReference type="NCBI Taxonomy" id="311458"/>
    <lineage>
        <taxon>Archaea</taxon>
        <taxon>Nitrososphaerota</taxon>
        <taxon>Candidatus Caldarchaeales</taxon>
        <taxon>Candidatus Caldarchaeaceae</taxon>
        <taxon>Candidatus Caldarchaeum</taxon>
    </lineage>
</organism>
<evidence type="ECO:0000256" key="4">
    <source>
        <dbReference type="ARBA" id="ARBA00022723"/>
    </source>
</evidence>
<dbReference type="InterPro" id="IPR001203">
    <property type="entry name" value="OxRdtase_Ald_Fedxn_C"/>
</dbReference>
<dbReference type="PANTHER" id="PTHR30038:SF7">
    <property type="entry name" value="TUNGSTEN-CONTAINING GLYCERALDEHYDE-3-PHOSPHATE:FERREDOXIN OXIDOREDUCTASE"/>
    <property type="match status" value="1"/>
</dbReference>
<dbReference type="InterPro" id="IPR013985">
    <property type="entry name" value="Ald_Fedxn_OxRdtase_dom3"/>
</dbReference>
<dbReference type="GO" id="GO:0046872">
    <property type="term" value="F:metal ion binding"/>
    <property type="evidence" value="ECO:0007669"/>
    <property type="project" value="UniProtKB-KW"/>
</dbReference>
<dbReference type="InterPro" id="IPR013984">
    <property type="entry name" value="Ald_Fedxn_OxRdtase_dom2"/>
</dbReference>
<evidence type="ECO:0000256" key="6">
    <source>
        <dbReference type="ARBA" id="ARBA00023004"/>
    </source>
</evidence>
<dbReference type="Gene3D" id="3.60.9.10">
    <property type="entry name" value="Aldehyde ferredoxin oxidoreductase, N-terminal domain"/>
    <property type="match status" value="1"/>
</dbReference>
<sequence>MKPSQLAAYVDLSRKKVAVEPVPEHWRRYFLGGRGVNMYLLSTMVDRGTNPLGPENPLVVGVGMLTGISALGSGRCNISARSPLTNALGDSNVGGLFAVTMRRTGIDFLIVTGKAEKPVRIHMHDRVVEIVDGRDLWGLDAFETQEEIRKAEGGGVQSLVIGQAGENLVRYACVRTGRKSSAGRTGMGAVMGSKNLKAISAVGEKSIEWHDMPSLQRLCKQMVEKIMSTRWAQAQSVHGTAAIFNYTYHTGLLRVRNFQTQALLDVGTLEPENIEPYKKGMSGCSACSIKCRHVYELDDGPFPHTGEGPEYSQLGSFGTMVGINRMEDVMNATYLCNKYGLDTIEVGNMIAWVMELYEKNLIPESMLDGLKPEWGSAEAVYNLIQMIAMRRGLGDILAEGMKPAVEKLGPETGYYAIHIKGMGILLSDDRAVPSFALGLATATRGGDHLRSRPAIDLYGLPKELLTSLYQGEVSSDYTSYDGKARMVWWHELQYAVGDSLGLCRFQMKFISVHAPSYDEWVKLIKHATGMETSTQELMMTGERILAVERMLNNRLGFSRKHDTLPERYYVEPTVAGLPKVRGRKIDRQIFEQMLDEYYRLHGWDENGVPKRETLEKLGLIELPLEHAAGELR</sequence>
<comment type="cofactor">
    <cofactor evidence="1">
        <name>[4Fe-4S] cluster</name>
        <dbReference type="ChEBI" id="CHEBI:49883"/>
    </cofactor>
</comment>
<reference evidence="10" key="1">
    <citation type="journal article" date="2020" name="mSystems">
        <title>Genome- and Community-Level Interaction Insights into Carbon Utilization and Element Cycling Functions of Hydrothermarchaeota in Hydrothermal Sediment.</title>
        <authorList>
            <person name="Zhou Z."/>
            <person name="Liu Y."/>
            <person name="Xu W."/>
            <person name="Pan J."/>
            <person name="Luo Z.H."/>
            <person name="Li M."/>
        </authorList>
    </citation>
    <scope>NUCLEOTIDE SEQUENCE [LARGE SCALE GENOMIC DNA]</scope>
    <source>
        <strain evidence="10">SpSt-1056</strain>
    </source>
</reference>
<dbReference type="InterPro" id="IPR036021">
    <property type="entry name" value="Tungsten_al_ferr_oxy-like_C"/>
</dbReference>
<evidence type="ECO:0000256" key="1">
    <source>
        <dbReference type="ARBA" id="ARBA00001966"/>
    </source>
</evidence>
<protein>
    <submittedName>
        <fullName evidence="10">Aldehyde ferredoxin oxidoreductase</fullName>
    </submittedName>
</protein>
<proteinExistence type="inferred from homology"/>
<keyword evidence="7" id="KW-0411">Iron-sulfur</keyword>
<keyword evidence="6" id="KW-0408">Iron</keyword>
<evidence type="ECO:0000256" key="8">
    <source>
        <dbReference type="ARBA" id="ARBA00049934"/>
    </source>
</evidence>
<dbReference type="SUPFAM" id="SSF48310">
    <property type="entry name" value="Aldehyde ferredoxin oxidoreductase, C-terminal domains"/>
    <property type="match status" value="1"/>
</dbReference>
<evidence type="ECO:0000259" key="9">
    <source>
        <dbReference type="SMART" id="SM00790"/>
    </source>
</evidence>
<dbReference type="Gene3D" id="1.10.599.10">
    <property type="entry name" value="Aldehyde Ferredoxin Oxidoreductase Protein, subunit A, domain 3"/>
    <property type="match status" value="1"/>
</dbReference>
<comment type="caution">
    <text evidence="10">The sequence shown here is derived from an EMBL/GenBank/DDBJ whole genome shotgun (WGS) entry which is preliminary data.</text>
</comment>
<dbReference type="SUPFAM" id="SSF56228">
    <property type="entry name" value="Aldehyde ferredoxin oxidoreductase, N-terminal domain"/>
    <property type="match status" value="1"/>
</dbReference>
<accession>A0A7C5LBA4</accession>
<dbReference type="InterPro" id="IPR051919">
    <property type="entry name" value="W-dependent_AOR"/>
</dbReference>
<dbReference type="GO" id="GO:0009055">
    <property type="term" value="F:electron transfer activity"/>
    <property type="evidence" value="ECO:0007669"/>
    <property type="project" value="InterPro"/>
</dbReference>
<dbReference type="Pfam" id="PF02730">
    <property type="entry name" value="AFOR_N"/>
    <property type="match status" value="1"/>
</dbReference>
<dbReference type="EMBL" id="DRWN01000059">
    <property type="protein sequence ID" value="HHK68904.1"/>
    <property type="molecule type" value="Genomic_DNA"/>
</dbReference>
<evidence type="ECO:0000313" key="10">
    <source>
        <dbReference type="EMBL" id="HHK68904.1"/>
    </source>
</evidence>
<dbReference type="PANTHER" id="PTHR30038">
    <property type="entry name" value="ALDEHYDE FERREDOXIN OXIDOREDUCTASE"/>
    <property type="match status" value="1"/>
</dbReference>
<dbReference type="SMART" id="SM00790">
    <property type="entry name" value="AFOR_N"/>
    <property type="match status" value="1"/>
</dbReference>
<feature type="domain" description="Aldehyde ferredoxin oxidoreductase N-terminal" evidence="9">
    <location>
        <begin position="8"/>
        <end position="205"/>
    </location>
</feature>
<comment type="similarity">
    <text evidence="2">Belongs to the AOR/FOR family.</text>
</comment>
<gene>
    <name evidence="10" type="ORF">ENM11_07120</name>
</gene>
<evidence type="ECO:0000256" key="3">
    <source>
        <dbReference type="ARBA" id="ARBA00022485"/>
    </source>
</evidence>
<evidence type="ECO:0000256" key="5">
    <source>
        <dbReference type="ARBA" id="ARBA00023002"/>
    </source>
</evidence>
<name>A0A7C5LBA4_CALS0</name>
<dbReference type="Gene3D" id="1.10.569.10">
    <property type="entry name" value="Aldehyde Ferredoxin Oxidoreductase Protein, subunit A, domain 2"/>
    <property type="match status" value="1"/>
</dbReference>
<dbReference type="InterPro" id="IPR013983">
    <property type="entry name" value="Ald_Fedxn_OxRdtase_N"/>
</dbReference>
<dbReference type="AlphaFoldDB" id="A0A7C5LBA4"/>
<evidence type="ECO:0000256" key="7">
    <source>
        <dbReference type="ARBA" id="ARBA00023014"/>
    </source>
</evidence>
<evidence type="ECO:0000256" key="2">
    <source>
        <dbReference type="ARBA" id="ARBA00011032"/>
    </source>
</evidence>
<keyword evidence="5" id="KW-0560">Oxidoreductase</keyword>
<dbReference type="Pfam" id="PF01314">
    <property type="entry name" value="AFOR_C"/>
    <property type="match status" value="1"/>
</dbReference>
<dbReference type="GO" id="GO:0016625">
    <property type="term" value="F:oxidoreductase activity, acting on the aldehyde or oxo group of donors, iron-sulfur protein as acceptor"/>
    <property type="evidence" value="ECO:0007669"/>
    <property type="project" value="InterPro"/>
</dbReference>
<keyword evidence="3" id="KW-0004">4Fe-4S</keyword>
<dbReference type="GO" id="GO:0051539">
    <property type="term" value="F:4 iron, 4 sulfur cluster binding"/>
    <property type="evidence" value="ECO:0007669"/>
    <property type="project" value="UniProtKB-KW"/>
</dbReference>